<keyword evidence="5" id="KW-1185">Reference proteome</keyword>
<comment type="caution">
    <text evidence="3">The sequence shown here is derived from an EMBL/GenBank/DDBJ whole genome shotgun (WGS) entry which is preliminary data.</text>
</comment>
<feature type="region of interest" description="Disordered" evidence="1">
    <location>
        <begin position="39"/>
        <end position="66"/>
    </location>
</feature>
<feature type="transmembrane region" description="Helical" evidence="2">
    <location>
        <begin position="106"/>
        <end position="127"/>
    </location>
</feature>
<keyword evidence="2" id="KW-1133">Transmembrane helix</keyword>
<gene>
    <name evidence="3" type="ORF">C1SCF055_LOCUS27927</name>
</gene>
<sequence>MRVVEKTRHLWNRVEQGVRDHHKMKTSSTAWTSIWEKGAEKSRKPGWNTKMQSVKSSPFSGGPNNPKTSTYTSISVWKAQLVGRCPWYPCCQKASHGAWKVICREFFGCSWCCSFSTSFCLILFGVLGEGLP</sequence>
<dbReference type="AlphaFoldDB" id="A0A9P1D213"/>
<dbReference type="EMBL" id="CAMXCT020003011">
    <property type="protein sequence ID" value="CAL1155309.1"/>
    <property type="molecule type" value="Genomic_DNA"/>
</dbReference>
<dbReference type="Proteomes" id="UP001152797">
    <property type="component" value="Unassembled WGS sequence"/>
</dbReference>
<feature type="compositionally biased region" description="Polar residues" evidence="1">
    <location>
        <begin position="49"/>
        <end position="66"/>
    </location>
</feature>
<reference evidence="4" key="2">
    <citation type="submission" date="2024-04" db="EMBL/GenBank/DDBJ databases">
        <authorList>
            <person name="Chen Y."/>
            <person name="Shah S."/>
            <person name="Dougan E. K."/>
            <person name="Thang M."/>
            <person name="Chan C."/>
        </authorList>
    </citation>
    <scope>NUCLEOTIDE SEQUENCE [LARGE SCALE GENOMIC DNA]</scope>
</reference>
<evidence type="ECO:0000256" key="1">
    <source>
        <dbReference type="SAM" id="MobiDB-lite"/>
    </source>
</evidence>
<keyword evidence="2" id="KW-0812">Transmembrane</keyword>
<organism evidence="3">
    <name type="scientific">Cladocopium goreaui</name>
    <dbReference type="NCBI Taxonomy" id="2562237"/>
    <lineage>
        <taxon>Eukaryota</taxon>
        <taxon>Sar</taxon>
        <taxon>Alveolata</taxon>
        <taxon>Dinophyceae</taxon>
        <taxon>Suessiales</taxon>
        <taxon>Symbiodiniaceae</taxon>
        <taxon>Cladocopium</taxon>
    </lineage>
</organism>
<evidence type="ECO:0000313" key="4">
    <source>
        <dbReference type="EMBL" id="CAL1155309.1"/>
    </source>
</evidence>
<evidence type="ECO:0000256" key="2">
    <source>
        <dbReference type="SAM" id="Phobius"/>
    </source>
</evidence>
<name>A0A9P1D213_9DINO</name>
<keyword evidence="2" id="KW-0472">Membrane</keyword>
<evidence type="ECO:0000313" key="3">
    <source>
        <dbReference type="EMBL" id="CAI4001934.1"/>
    </source>
</evidence>
<dbReference type="EMBL" id="CAMXCT010003011">
    <property type="protein sequence ID" value="CAI4001934.1"/>
    <property type="molecule type" value="Genomic_DNA"/>
</dbReference>
<accession>A0A9P1D213</accession>
<proteinExistence type="predicted"/>
<reference evidence="3" key="1">
    <citation type="submission" date="2022-10" db="EMBL/GenBank/DDBJ databases">
        <authorList>
            <person name="Chen Y."/>
            <person name="Dougan E. K."/>
            <person name="Chan C."/>
            <person name="Rhodes N."/>
            <person name="Thang M."/>
        </authorList>
    </citation>
    <scope>NUCLEOTIDE SEQUENCE</scope>
</reference>
<evidence type="ECO:0000313" key="5">
    <source>
        <dbReference type="Proteomes" id="UP001152797"/>
    </source>
</evidence>
<dbReference type="EMBL" id="CAMXCT030003011">
    <property type="protein sequence ID" value="CAL4789246.1"/>
    <property type="molecule type" value="Genomic_DNA"/>
</dbReference>
<protein>
    <submittedName>
        <fullName evidence="3">Uncharacterized protein</fullName>
    </submittedName>
</protein>